<proteinExistence type="predicted"/>
<feature type="region of interest" description="Disordered" evidence="1">
    <location>
        <begin position="256"/>
        <end position="283"/>
    </location>
</feature>
<feature type="region of interest" description="Disordered" evidence="1">
    <location>
        <begin position="208"/>
        <end position="230"/>
    </location>
</feature>
<dbReference type="AlphaFoldDB" id="A0A3N4J444"/>
<evidence type="ECO:0000313" key="2">
    <source>
        <dbReference type="EMBL" id="RPA88654.1"/>
    </source>
</evidence>
<feature type="region of interest" description="Disordered" evidence="1">
    <location>
        <begin position="618"/>
        <end position="690"/>
    </location>
</feature>
<feature type="compositionally biased region" description="Low complexity" evidence="1">
    <location>
        <begin position="506"/>
        <end position="521"/>
    </location>
</feature>
<feature type="compositionally biased region" description="Basic and acidic residues" evidence="1">
    <location>
        <begin position="398"/>
        <end position="415"/>
    </location>
</feature>
<feature type="compositionally biased region" description="Low complexity" evidence="1">
    <location>
        <begin position="618"/>
        <end position="627"/>
    </location>
</feature>
<keyword evidence="3" id="KW-1185">Reference proteome</keyword>
<feature type="region of interest" description="Disordered" evidence="1">
    <location>
        <begin position="314"/>
        <end position="336"/>
    </location>
</feature>
<gene>
    <name evidence="2" type="ORF">L873DRAFT_1849645</name>
</gene>
<accession>A0A3N4J444</accession>
<feature type="compositionally biased region" description="Basic and acidic residues" evidence="1">
    <location>
        <begin position="647"/>
        <end position="656"/>
    </location>
</feature>
<dbReference type="OrthoDB" id="5491940at2759"/>
<name>A0A3N4J444_9PEZI</name>
<dbReference type="Proteomes" id="UP000276215">
    <property type="component" value="Unassembled WGS sequence"/>
</dbReference>
<sequence>MHPSRFPATPHTSEFRVILDTPHYPSSPPPAKTPFLYHPPVSLLYLVVRGLRHHPQTPPLWNQPALHGHLLDHIASVLECDCYREDFPPHPDRTPGSPEWTNLRLPMNYRWSQKMSLIKSSKPLARLSRSLVEKIVRCWTLDMTQSAMRHAGYTVSRLPRAHTPGAPPTRDQTGAPKRVCSATADHGIGEDVTVPSEQETPLSILAGEPHVPRAHTPGAPPTRDQTGAPERVCSATADHGIGEDVTVPSEQETPLSIPAGEPHVPRAHTPGALPTRDQTGAPERVCSATADHGIGEDVTVPSEQETPLSILAGEPHVPRAHTPGAPPTRDQTGAPERVCSATADHGIGEDVTVPSEQEAPLSMPAGEPHVPRTDSAPTTNKVTSDGESGRQSPEDADDILRGPNDDVRDKNDGDEHQEYGQLVLRRLSNAVTSTTHGKAPWPTGAPRTRRSILPEPPVARGQRDSNTRELGSEEEQDTGEEEEDTSEEDGEEVDEPAAPRRLSNITITARSRLARRTAAVPRPRRRRVSQSTSPPSRRGGGNRQLHTRRRSDSLDGFIIADDDPTMTPQLMSDTEVSSELLPPGGINVETFNVFTNRLHVQSGYEPGVTNLGGRIVPEVSSPNVSSPVPTPPAARDTSPSPSALRRPIRDLHKRPPEAAAIAPRPTKRPAMASSALYRTRTSQSFADSDTGPIQFRGWPGHTLGPGNNTLELGPVAVGQAEVASNDPQSSHLARMIRAGVQANKVCERSEGDMAQLAIREIMATITLYLIFTFVITPMWDRERPPARPDGSKPTKAEFFYETMGGLEALQTTARTFKDRASYGQTMWRIAESLGAPALLMIAAGGRGVAAAAREQGARGGVTQALSCALSTSALWWSFSHAVGRMTVDRLFAGKLGHCTAAQMAHRVRTEPLPVRILQIWDSVCRKEGIMPEGSLPLDARPLVRGVNYPSVEVTWFGHVLSASPMIKDVNVSPHNLIMDLTAWLRGLKDKDDVVLDSKGKFKLIVLRDLLPDADITLALIDFYTALYNARALDGRKVLDTTQAQLFLQQPIDHIGLDKLREAVGEAAWANEIRRVLFSVRIGGTILGVKIFVPQREVRIYNWRSGDSGKALEIRVLKHRRVLTTFKLMRSCLPVDGWTISLAPLNPMAMVGTARESALSYLHYSRAFSSETVCPIYGPDPSRPCGVREIITGLVVDAFRLSREEGWAVHPRYWYGLGGRNVPG</sequence>
<dbReference type="EMBL" id="ML120724">
    <property type="protein sequence ID" value="RPA88654.1"/>
    <property type="molecule type" value="Genomic_DNA"/>
</dbReference>
<feature type="region of interest" description="Disordered" evidence="1">
    <location>
        <begin position="431"/>
        <end position="558"/>
    </location>
</feature>
<evidence type="ECO:0000256" key="1">
    <source>
        <dbReference type="SAM" id="MobiDB-lite"/>
    </source>
</evidence>
<reference evidence="2 3" key="1">
    <citation type="journal article" date="2018" name="Nat. Ecol. Evol.">
        <title>Pezizomycetes genomes reveal the molecular basis of ectomycorrhizal truffle lifestyle.</title>
        <authorList>
            <person name="Murat C."/>
            <person name="Payen T."/>
            <person name="Noel B."/>
            <person name="Kuo A."/>
            <person name="Morin E."/>
            <person name="Chen J."/>
            <person name="Kohler A."/>
            <person name="Krizsan K."/>
            <person name="Balestrini R."/>
            <person name="Da Silva C."/>
            <person name="Montanini B."/>
            <person name="Hainaut M."/>
            <person name="Levati E."/>
            <person name="Barry K.W."/>
            <person name="Belfiori B."/>
            <person name="Cichocki N."/>
            <person name="Clum A."/>
            <person name="Dockter R.B."/>
            <person name="Fauchery L."/>
            <person name="Guy J."/>
            <person name="Iotti M."/>
            <person name="Le Tacon F."/>
            <person name="Lindquist E.A."/>
            <person name="Lipzen A."/>
            <person name="Malagnac F."/>
            <person name="Mello A."/>
            <person name="Molinier V."/>
            <person name="Miyauchi S."/>
            <person name="Poulain J."/>
            <person name="Riccioni C."/>
            <person name="Rubini A."/>
            <person name="Sitrit Y."/>
            <person name="Splivallo R."/>
            <person name="Traeger S."/>
            <person name="Wang M."/>
            <person name="Zifcakova L."/>
            <person name="Wipf D."/>
            <person name="Zambonelli A."/>
            <person name="Paolocci F."/>
            <person name="Nowrousian M."/>
            <person name="Ottonello S."/>
            <person name="Baldrian P."/>
            <person name="Spatafora J.W."/>
            <person name="Henrissat B."/>
            <person name="Nagy L.G."/>
            <person name="Aury J.M."/>
            <person name="Wincker P."/>
            <person name="Grigoriev I.V."/>
            <person name="Bonfante P."/>
            <person name="Martin F.M."/>
        </authorList>
    </citation>
    <scope>NUCLEOTIDE SEQUENCE [LARGE SCALE GENOMIC DNA]</scope>
    <source>
        <strain evidence="2 3">120613-1</strain>
    </source>
</reference>
<organism evidence="2 3">
    <name type="scientific">Choiromyces venosus 120613-1</name>
    <dbReference type="NCBI Taxonomy" id="1336337"/>
    <lineage>
        <taxon>Eukaryota</taxon>
        <taxon>Fungi</taxon>
        <taxon>Dikarya</taxon>
        <taxon>Ascomycota</taxon>
        <taxon>Pezizomycotina</taxon>
        <taxon>Pezizomycetes</taxon>
        <taxon>Pezizales</taxon>
        <taxon>Tuberaceae</taxon>
        <taxon>Choiromyces</taxon>
    </lineage>
</organism>
<feature type="compositionally biased region" description="Basic and acidic residues" evidence="1">
    <location>
        <begin position="461"/>
        <end position="471"/>
    </location>
</feature>
<feature type="compositionally biased region" description="Acidic residues" evidence="1">
    <location>
        <begin position="472"/>
        <end position="495"/>
    </location>
</feature>
<feature type="region of interest" description="Disordered" evidence="1">
    <location>
        <begin position="359"/>
        <end position="415"/>
    </location>
</feature>
<feature type="compositionally biased region" description="Polar residues" evidence="1">
    <location>
        <begin position="375"/>
        <end position="391"/>
    </location>
</feature>
<evidence type="ECO:0000313" key="3">
    <source>
        <dbReference type="Proteomes" id="UP000276215"/>
    </source>
</evidence>
<protein>
    <submittedName>
        <fullName evidence="2">Uncharacterized protein</fullName>
    </submittedName>
</protein>